<accession>A0A1R1YFN7</accession>
<name>A0A1R1YFN7_9FUNG</name>
<dbReference type="OrthoDB" id="10366706at2759"/>
<keyword evidence="2" id="KW-1185">Reference proteome</keyword>
<gene>
    <name evidence="1" type="ORF">AYI69_g4194</name>
</gene>
<reference evidence="2" key="1">
    <citation type="submission" date="2017-01" db="EMBL/GenBank/DDBJ databases">
        <authorList>
            <person name="Wang Y."/>
            <person name="White M."/>
            <person name="Kvist S."/>
            <person name="Moncalvo J.-M."/>
        </authorList>
    </citation>
    <scope>NUCLEOTIDE SEQUENCE [LARGE SCALE GENOMIC DNA]</scope>
    <source>
        <strain evidence="2">ID-206-W2</strain>
    </source>
</reference>
<dbReference type="AlphaFoldDB" id="A0A1R1YFN7"/>
<evidence type="ECO:0000313" key="1">
    <source>
        <dbReference type="EMBL" id="OMJ25728.1"/>
    </source>
</evidence>
<protein>
    <submittedName>
        <fullName evidence="1">Uncharacterized protein</fullName>
    </submittedName>
</protein>
<dbReference type="Proteomes" id="UP000187429">
    <property type="component" value="Unassembled WGS sequence"/>
</dbReference>
<dbReference type="EMBL" id="LSSM01001588">
    <property type="protein sequence ID" value="OMJ25728.1"/>
    <property type="molecule type" value="Genomic_DNA"/>
</dbReference>
<proteinExistence type="predicted"/>
<organism evidence="1 2">
    <name type="scientific">Smittium culicis</name>
    <dbReference type="NCBI Taxonomy" id="133412"/>
    <lineage>
        <taxon>Eukaryota</taxon>
        <taxon>Fungi</taxon>
        <taxon>Fungi incertae sedis</taxon>
        <taxon>Zoopagomycota</taxon>
        <taxon>Kickxellomycotina</taxon>
        <taxon>Harpellomycetes</taxon>
        <taxon>Harpellales</taxon>
        <taxon>Legeriomycetaceae</taxon>
        <taxon>Smittium</taxon>
    </lineage>
</organism>
<sequence length="162" mass="18290">MQLVILWNSCGIGDEVDVMVHMCVNTDNFFNTTDFIEIHSAVPSAKTCYSNEFSIAVSCSKQWSARIARASIFSWGVSGAQLSIHTIPAERWQPLLALLPADRFQVNLLKGRCRPTPGCRSQPPSERADRLVIAHIVPIDFNRSEIHRICQLNHCYIVRLRP</sequence>
<evidence type="ECO:0000313" key="2">
    <source>
        <dbReference type="Proteomes" id="UP000187429"/>
    </source>
</evidence>
<comment type="caution">
    <text evidence="1">The sequence shown here is derived from an EMBL/GenBank/DDBJ whole genome shotgun (WGS) entry which is preliminary data.</text>
</comment>